<gene>
    <name evidence="1" type="ORF">AKJ62_01300</name>
</gene>
<dbReference type="Proteomes" id="UP000070589">
    <property type="component" value="Unassembled WGS sequence"/>
</dbReference>
<keyword evidence="2" id="KW-1185">Reference proteome</keyword>
<evidence type="ECO:0000313" key="1">
    <source>
        <dbReference type="EMBL" id="KXA90268.1"/>
    </source>
</evidence>
<name>A0A133U7V4_9EURY</name>
<sequence>MLPRKHYASESHYALRYIAKWTVWEGVTYKQKGSPPVKHSNTRRSLPLIHRKIHVMRNVLNYIQGFDKHFGNKTLTFPFSHYATSFSIRYVRNFVGDFCG</sequence>
<dbReference type="EMBL" id="LHXL01000009">
    <property type="protein sequence ID" value="KXA90268.1"/>
    <property type="molecule type" value="Genomic_DNA"/>
</dbReference>
<protein>
    <submittedName>
        <fullName evidence="1">Uncharacterized protein</fullName>
    </submittedName>
</protein>
<dbReference type="AlphaFoldDB" id="A0A133U7V4"/>
<organism evidence="1 2">
    <name type="scientific">candidate division MSBL1 archaeon SCGC-AAA259D14</name>
    <dbReference type="NCBI Taxonomy" id="1698261"/>
    <lineage>
        <taxon>Archaea</taxon>
        <taxon>Methanobacteriati</taxon>
        <taxon>Methanobacteriota</taxon>
        <taxon>candidate division MSBL1</taxon>
    </lineage>
</organism>
<evidence type="ECO:0000313" key="2">
    <source>
        <dbReference type="Proteomes" id="UP000070589"/>
    </source>
</evidence>
<accession>A0A133U7V4</accession>
<proteinExistence type="predicted"/>
<reference evidence="1 2" key="1">
    <citation type="journal article" date="2016" name="Sci. Rep.">
        <title>Metabolic traits of an uncultured archaeal lineage -MSBL1- from brine pools of the Red Sea.</title>
        <authorList>
            <person name="Mwirichia R."/>
            <person name="Alam I."/>
            <person name="Rashid M."/>
            <person name="Vinu M."/>
            <person name="Ba-Alawi W."/>
            <person name="Anthony Kamau A."/>
            <person name="Kamanda Ngugi D."/>
            <person name="Goker M."/>
            <person name="Klenk H.P."/>
            <person name="Bajic V."/>
            <person name="Stingl U."/>
        </authorList>
    </citation>
    <scope>NUCLEOTIDE SEQUENCE [LARGE SCALE GENOMIC DNA]</scope>
    <source>
        <strain evidence="1">SCGC-AAA259D14</strain>
    </source>
</reference>
<comment type="caution">
    <text evidence="1">The sequence shown here is derived from an EMBL/GenBank/DDBJ whole genome shotgun (WGS) entry which is preliminary data.</text>
</comment>